<name>A0A0L8GXE3_OCTBM</name>
<organism evidence="1">
    <name type="scientific">Octopus bimaculoides</name>
    <name type="common">California two-spotted octopus</name>
    <dbReference type="NCBI Taxonomy" id="37653"/>
    <lineage>
        <taxon>Eukaryota</taxon>
        <taxon>Metazoa</taxon>
        <taxon>Spiralia</taxon>
        <taxon>Lophotrochozoa</taxon>
        <taxon>Mollusca</taxon>
        <taxon>Cephalopoda</taxon>
        <taxon>Coleoidea</taxon>
        <taxon>Octopodiformes</taxon>
        <taxon>Octopoda</taxon>
        <taxon>Incirrata</taxon>
        <taxon>Octopodidae</taxon>
        <taxon>Octopus</taxon>
    </lineage>
</organism>
<gene>
    <name evidence="1" type="ORF">OCBIM_22026316mg</name>
</gene>
<proteinExistence type="predicted"/>
<reference evidence="1" key="1">
    <citation type="submission" date="2015-07" db="EMBL/GenBank/DDBJ databases">
        <title>MeaNS - Measles Nucleotide Surveillance Program.</title>
        <authorList>
            <person name="Tran T."/>
            <person name="Druce J."/>
        </authorList>
    </citation>
    <scope>NUCLEOTIDE SEQUENCE</scope>
    <source>
        <strain evidence="1">UCB-OBI-ISO-001</strain>
        <tissue evidence="1">Gonad</tissue>
    </source>
</reference>
<evidence type="ECO:0000313" key="1">
    <source>
        <dbReference type="EMBL" id="KOF81602.1"/>
    </source>
</evidence>
<accession>A0A0L8GXE3</accession>
<protein>
    <submittedName>
        <fullName evidence="1">Uncharacterized protein</fullName>
    </submittedName>
</protein>
<sequence length="80" mass="9605">MYKPLKKGEIGATVFVEVWRCKQWKIENSGFSDRIKGFLAYRLHEFSQSVKTEIDIFVSYLLYWHLFFQEFATNFQAVSR</sequence>
<dbReference type="AlphaFoldDB" id="A0A0L8GXE3"/>
<dbReference type="EMBL" id="KQ420025">
    <property type="protein sequence ID" value="KOF81602.1"/>
    <property type="molecule type" value="Genomic_DNA"/>
</dbReference>